<proteinExistence type="predicted"/>
<accession>A0A835CKI7</accession>
<evidence type="ECO:0000313" key="1">
    <source>
        <dbReference type="EMBL" id="KAF7842432.1"/>
    </source>
</evidence>
<keyword evidence="1" id="KW-0548">Nucleotidyltransferase</keyword>
<comment type="caution">
    <text evidence="1">The sequence shown here is derived from an EMBL/GenBank/DDBJ whole genome shotgun (WGS) entry which is preliminary data.</text>
</comment>
<gene>
    <name evidence="1" type="ORF">G2W53_004730</name>
</gene>
<sequence length="108" mass="12438">MAKLWWGYYPKPIKNSLVKLGQVITTKMYRGMGFKDLEMFEKSLLAKQVWHLSQNDESVILKVLKAKYFPETDLINAQVGRSPSFTWRGLMEGKHATKSKVSLCNKAK</sequence>
<dbReference type="OrthoDB" id="1428759at2759"/>
<dbReference type="Proteomes" id="UP000634136">
    <property type="component" value="Unassembled WGS sequence"/>
</dbReference>
<dbReference type="AlphaFoldDB" id="A0A835CKI7"/>
<dbReference type="EMBL" id="JAAIUW010000002">
    <property type="protein sequence ID" value="KAF7842432.1"/>
    <property type="molecule type" value="Genomic_DNA"/>
</dbReference>
<protein>
    <submittedName>
        <fullName evidence="1">Reverse transcriptase</fullName>
    </submittedName>
</protein>
<keyword evidence="1" id="KW-0695">RNA-directed DNA polymerase</keyword>
<reference evidence="1" key="1">
    <citation type="submission" date="2020-09" db="EMBL/GenBank/DDBJ databases">
        <title>Genome-Enabled Discovery of Anthraquinone Biosynthesis in Senna tora.</title>
        <authorList>
            <person name="Kang S.-H."/>
            <person name="Pandey R.P."/>
            <person name="Lee C.-M."/>
            <person name="Sim J.-S."/>
            <person name="Jeong J.-T."/>
            <person name="Choi B.-S."/>
            <person name="Jung M."/>
            <person name="Ginzburg D."/>
            <person name="Zhao K."/>
            <person name="Won S.Y."/>
            <person name="Oh T.-J."/>
            <person name="Yu Y."/>
            <person name="Kim N.-H."/>
            <person name="Lee O.R."/>
            <person name="Lee T.-H."/>
            <person name="Bashyal P."/>
            <person name="Kim T.-S."/>
            <person name="Lee W.-H."/>
            <person name="Kawkins C."/>
            <person name="Kim C.-K."/>
            <person name="Kim J.S."/>
            <person name="Ahn B.O."/>
            <person name="Rhee S.Y."/>
            <person name="Sohng J.K."/>
        </authorList>
    </citation>
    <scope>NUCLEOTIDE SEQUENCE</scope>
    <source>
        <tissue evidence="1">Leaf</tissue>
    </source>
</reference>
<evidence type="ECO:0000313" key="2">
    <source>
        <dbReference type="Proteomes" id="UP000634136"/>
    </source>
</evidence>
<dbReference type="GO" id="GO:0003964">
    <property type="term" value="F:RNA-directed DNA polymerase activity"/>
    <property type="evidence" value="ECO:0007669"/>
    <property type="project" value="UniProtKB-KW"/>
</dbReference>
<keyword evidence="2" id="KW-1185">Reference proteome</keyword>
<organism evidence="1 2">
    <name type="scientific">Senna tora</name>
    <dbReference type="NCBI Taxonomy" id="362788"/>
    <lineage>
        <taxon>Eukaryota</taxon>
        <taxon>Viridiplantae</taxon>
        <taxon>Streptophyta</taxon>
        <taxon>Embryophyta</taxon>
        <taxon>Tracheophyta</taxon>
        <taxon>Spermatophyta</taxon>
        <taxon>Magnoliopsida</taxon>
        <taxon>eudicotyledons</taxon>
        <taxon>Gunneridae</taxon>
        <taxon>Pentapetalae</taxon>
        <taxon>rosids</taxon>
        <taxon>fabids</taxon>
        <taxon>Fabales</taxon>
        <taxon>Fabaceae</taxon>
        <taxon>Caesalpinioideae</taxon>
        <taxon>Cassia clade</taxon>
        <taxon>Senna</taxon>
    </lineage>
</organism>
<keyword evidence="1" id="KW-0808">Transferase</keyword>
<name>A0A835CKI7_9FABA</name>